<dbReference type="OMA" id="DYRPGIQ"/>
<organism evidence="2 3">
    <name type="scientific">Plasmopara halstedii</name>
    <name type="common">Downy mildew of sunflower</name>
    <dbReference type="NCBI Taxonomy" id="4781"/>
    <lineage>
        <taxon>Eukaryota</taxon>
        <taxon>Sar</taxon>
        <taxon>Stramenopiles</taxon>
        <taxon>Oomycota</taxon>
        <taxon>Peronosporomycetes</taxon>
        <taxon>Peronosporales</taxon>
        <taxon>Peronosporaceae</taxon>
        <taxon>Plasmopara</taxon>
    </lineage>
</organism>
<dbReference type="InterPro" id="IPR001962">
    <property type="entry name" value="Asn_synthase"/>
</dbReference>
<sequence length="303" mass="33713">MNIDSPMLATKVDRLLRLVASKGVQAPGQLQPITNVVAFSGGIDSSLVAALVHQVFPESSAACIGRSPALASVQLEQAREIASHIGIRLWECHTNEVKFEDYVANQGKSCYYCKTTLYSTLQQVAAFAWDELQQQTEARIKPVLYNGTNADDLLDPTRIGLVAATEFQVVSPLCELTKSEVRDVAKYLGLPNWNAAASPCLRSRLEFGVKATKEHLRRVEKAEHVIRKLLNLKSHRSMRVRFLARNKAAVELDAEALEMSKSHLDVIDAELRRLEFDAVEVRAFRSGSLSGYNVEKENVVRHK</sequence>
<dbReference type="GO" id="GO:0004066">
    <property type="term" value="F:asparagine synthase (glutamine-hydrolyzing) activity"/>
    <property type="evidence" value="ECO:0007669"/>
    <property type="project" value="InterPro"/>
</dbReference>
<dbReference type="PANTHER" id="PTHR43169:SF2">
    <property type="entry name" value="NAD_GMP SYNTHASE DOMAIN-CONTAINING PROTEIN"/>
    <property type="match status" value="1"/>
</dbReference>
<dbReference type="GeneID" id="36406951"/>
<dbReference type="CDD" id="cd01990">
    <property type="entry name" value="LarE-like"/>
    <property type="match status" value="1"/>
</dbReference>
<dbReference type="OrthoDB" id="42985at2759"/>
<keyword evidence="3" id="KW-1185">Reference proteome</keyword>
<protein>
    <recommendedName>
        <fullName evidence="1">Asparagine synthetase domain-containing protein</fullName>
    </recommendedName>
</protein>
<dbReference type="RefSeq" id="XP_024577926.1">
    <property type="nucleotide sequence ID" value="XM_024727339.1"/>
</dbReference>
<accession>A0A0P1AJY8</accession>
<evidence type="ECO:0000313" key="3">
    <source>
        <dbReference type="Proteomes" id="UP000054928"/>
    </source>
</evidence>
<evidence type="ECO:0000313" key="2">
    <source>
        <dbReference type="EMBL" id="CEG41557.1"/>
    </source>
</evidence>
<dbReference type="GO" id="GO:0006529">
    <property type="term" value="P:asparagine biosynthetic process"/>
    <property type="evidence" value="ECO:0007669"/>
    <property type="project" value="InterPro"/>
</dbReference>
<name>A0A0P1AJY8_PLAHL</name>
<dbReference type="PIRSF" id="PIRSF006661">
    <property type="entry name" value="PP-lp_UCP006661"/>
    <property type="match status" value="1"/>
</dbReference>
<dbReference type="STRING" id="4781.A0A0P1AJY8"/>
<dbReference type="SUPFAM" id="SSF52402">
    <property type="entry name" value="Adenine nucleotide alpha hydrolases-like"/>
    <property type="match status" value="1"/>
</dbReference>
<reference evidence="3" key="1">
    <citation type="submission" date="2014-09" db="EMBL/GenBank/DDBJ databases">
        <authorList>
            <person name="Sharma Rahul"/>
            <person name="Thines Marco"/>
        </authorList>
    </citation>
    <scope>NUCLEOTIDE SEQUENCE [LARGE SCALE GENOMIC DNA]</scope>
</reference>
<dbReference type="AlphaFoldDB" id="A0A0P1AJY8"/>
<dbReference type="GO" id="GO:0016783">
    <property type="term" value="F:sulfurtransferase activity"/>
    <property type="evidence" value="ECO:0007669"/>
    <property type="project" value="InterPro"/>
</dbReference>
<dbReference type="Gene3D" id="3.40.50.620">
    <property type="entry name" value="HUPs"/>
    <property type="match status" value="1"/>
</dbReference>
<feature type="domain" description="Asparagine synthetase" evidence="1">
    <location>
        <begin position="38"/>
        <end position="161"/>
    </location>
</feature>
<dbReference type="Pfam" id="PF00733">
    <property type="entry name" value="Asn_synthase"/>
    <property type="match status" value="1"/>
</dbReference>
<dbReference type="InterPro" id="IPR005232">
    <property type="entry name" value="LarE"/>
</dbReference>
<dbReference type="InterPro" id="IPR014729">
    <property type="entry name" value="Rossmann-like_a/b/a_fold"/>
</dbReference>
<evidence type="ECO:0000259" key="1">
    <source>
        <dbReference type="Pfam" id="PF00733"/>
    </source>
</evidence>
<dbReference type="EMBL" id="CCYD01000553">
    <property type="protein sequence ID" value="CEG41557.1"/>
    <property type="molecule type" value="Genomic_DNA"/>
</dbReference>
<proteinExistence type="predicted"/>
<dbReference type="InterPro" id="IPR052188">
    <property type="entry name" value="Ni-pincer_cofactor_biosynth"/>
</dbReference>
<dbReference type="PANTHER" id="PTHR43169">
    <property type="entry name" value="EXSB FAMILY PROTEIN"/>
    <property type="match status" value="1"/>
</dbReference>
<dbReference type="Proteomes" id="UP000054928">
    <property type="component" value="Unassembled WGS sequence"/>
</dbReference>